<dbReference type="EMBL" id="KX611830">
    <property type="protein sequence ID" value="AOS85549.1"/>
    <property type="molecule type" value="Genomic_DNA"/>
</dbReference>
<evidence type="ECO:0000313" key="1">
    <source>
        <dbReference type="EMBL" id="AOS85549.1"/>
    </source>
</evidence>
<dbReference type="RefSeq" id="YP_009308411.1">
    <property type="nucleotide sequence ID" value="NC_031417.1"/>
</dbReference>
<accession>A0A1D8D7E6</accession>
<dbReference type="AlphaFoldDB" id="A0A1D8D7E6"/>
<dbReference type="GeneID" id="29292411"/>
<organism evidence="1">
    <name type="scientific">Paramoeba pemaquidensis</name>
    <dbReference type="NCBI Taxonomy" id="180228"/>
    <lineage>
        <taxon>Eukaryota</taxon>
        <taxon>Amoebozoa</taxon>
        <taxon>Discosea</taxon>
        <taxon>Flabellinia</taxon>
        <taxon>Dactylopodida</taxon>
        <taxon>Paramoebidae</taxon>
        <taxon>Paramoeba</taxon>
    </lineage>
</organism>
<reference evidence="1" key="1">
    <citation type="submission" date="2016-07" db="EMBL/GenBank/DDBJ databases">
        <title>Evolution of an obligate endosymbiont from a free-living kinetoplastid protist.</title>
        <authorList>
            <person name="Tanifuji G."/>
            <person name="Curtis B.A."/>
            <person name="Cenci U."/>
            <person name="David V."/>
            <person name="Dean S."/>
            <person name="Fiala I."/>
            <person name="Flegontov P."/>
            <person name="Kelly S."/>
            <person name="Johnson-MacKinnon J."/>
            <person name="Moog D."/>
            <person name="Nakayama T."/>
            <person name="Onodera N.T."/>
            <person name="Inagaki Y."/>
            <person name="Hashimoto T."/>
            <person name="Gull K."/>
            <person name="Lukes J."/>
            <person name="Archibald J.M."/>
        </authorList>
    </citation>
    <scope>NUCLEOTIDE SEQUENCE</scope>
</reference>
<keyword evidence="1" id="KW-0496">Mitochondrion</keyword>
<sequence>MGPTLNLDQIIKKNFLFNKVQYSSRFGCHNSYYSNLINKKFMIVNLNYLIISLKKMMFITYKTSLFRGIFLTYISKSCITEFEKIFYNIDDWQPVKDVGYGYLRQQELIDDENINVLEVAKGWFKYQEYFSVTHDTKPNFYVVLTNGLFGFISNFKKVFLKHIRRLKVEKWPTDYARLTLPSIVFITKTCYNEYYELFRVFLKKRIVCIRTFSLVEEVNINLGYCLSVNDCSKIYDICENIFYLNSIYRKNKW</sequence>
<protein>
    <submittedName>
        <fullName evidence="1">Uncharacterized protein</fullName>
    </submittedName>
</protein>
<name>A0A1D8D7E6_9EUKA</name>
<gene>
    <name evidence="1" type="primary">orf253</name>
</gene>
<geneLocation type="mitochondrion" evidence="1"/>
<proteinExistence type="predicted"/>